<protein>
    <submittedName>
        <fullName evidence="1">Uncharacterized protein</fullName>
    </submittedName>
</protein>
<comment type="caution">
    <text evidence="1">The sequence shown here is derived from an EMBL/GenBank/DDBJ whole genome shotgun (WGS) entry which is preliminary data.</text>
</comment>
<sequence length="533" mass="60446">MLWSAALALPALATDWSIAACPPLPQDIDDIDDTLNLMSCIHGKQKESSKHFYIRQWYRHIEELSMKAFRCHQDKDIQAVLRTLELMDRTLCLVKFKDCLELHNRYENAVHHVCSQLEEELLSCASWQDLRKLPLDVFEALEATISRCTRIVDPFWELLESLHTGVVWTFGAHHAPKSCESDGPDLASNLICNGWAGILVEGHAARRAVLKQEFGHRRNLVIVSQLAMRETVGRVLEDATWNNLDLRDAEVDLLQITFGANDCEILRGIVESGFRPRFVRAIFWHPVPPPLVYQPRTHRLLGDWYEDAFEATGEGCSLQAILDALNDHYVLWGFDSRDCEKANFVRRDLVQNRNNPFNLGDIEDNAQDLQALWAARFNNTACFLNNHVFDTLMVDPRLMQELPANLPTQSGILEVKIDEPPLKLSTDMLSGTVWAGSARVIQTHEIPFSKELKGALAENVYEAFDKGKGSRDSLDLLEGNQTMGRYLFEKRSNDNLGTSYGAISMSGEEKGQANLTLWFSRQAYHAVPVMVNL</sequence>
<dbReference type="EMBL" id="CAMXCT010001893">
    <property type="protein sequence ID" value="CAI3993983.1"/>
    <property type="molecule type" value="Genomic_DNA"/>
</dbReference>
<dbReference type="AlphaFoldDB" id="A0A9P1CNB2"/>
<organism evidence="1">
    <name type="scientific">Cladocopium goreaui</name>
    <dbReference type="NCBI Taxonomy" id="2562237"/>
    <lineage>
        <taxon>Eukaryota</taxon>
        <taxon>Sar</taxon>
        <taxon>Alveolata</taxon>
        <taxon>Dinophyceae</taxon>
        <taxon>Suessiales</taxon>
        <taxon>Symbiodiniaceae</taxon>
        <taxon>Cladocopium</taxon>
    </lineage>
</organism>
<reference evidence="1" key="1">
    <citation type="submission" date="2022-10" db="EMBL/GenBank/DDBJ databases">
        <authorList>
            <person name="Chen Y."/>
            <person name="Dougan E. K."/>
            <person name="Chan C."/>
            <person name="Rhodes N."/>
            <person name="Thang M."/>
        </authorList>
    </citation>
    <scope>NUCLEOTIDE SEQUENCE</scope>
</reference>
<evidence type="ECO:0000313" key="3">
    <source>
        <dbReference type="Proteomes" id="UP001152797"/>
    </source>
</evidence>
<proteinExistence type="predicted"/>
<evidence type="ECO:0000313" key="1">
    <source>
        <dbReference type="EMBL" id="CAI3993983.1"/>
    </source>
</evidence>
<dbReference type="OrthoDB" id="438497at2759"/>
<keyword evidence="3" id="KW-1185">Reference proteome</keyword>
<evidence type="ECO:0000313" key="2">
    <source>
        <dbReference type="EMBL" id="CAL4781295.1"/>
    </source>
</evidence>
<dbReference type="EMBL" id="CAMXCT030001893">
    <property type="protein sequence ID" value="CAL4781295.1"/>
    <property type="molecule type" value="Genomic_DNA"/>
</dbReference>
<accession>A0A9P1CNB2</accession>
<dbReference type="Proteomes" id="UP001152797">
    <property type="component" value="Unassembled WGS sequence"/>
</dbReference>
<dbReference type="EMBL" id="CAMXCT020001893">
    <property type="protein sequence ID" value="CAL1147358.1"/>
    <property type="molecule type" value="Genomic_DNA"/>
</dbReference>
<gene>
    <name evidence="1" type="ORF">C1SCF055_LOCUS20672</name>
</gene>
<name>A0A9P1CNB2_9DINO</name>
<reference evidence="2 3" key="2">
    <citation type="submission" date="2024-05" db="EMBL/GenBank/DDBJ databases">
        <authorList>
            <person name="Chen Y."/>
            <person name="Shah S."/>
            <person name="Dougan E. K."/>
            <person name="Thang M."/>
            <person name="Chan C."/>
        </authorList>
    </citation>
    <scope>NUCLEOTIDE SEQUENCE [LARGE SCALE GENOMIC DNA]</scope>
</reference>